<feature type="domain" description="E2F/DP family winged-helix DNA-binding" evidence="8">
    <location>
        <begin position="53"/>
        <end position="117"/>
    </location>
</feature>
<evidence type="ECO:0000256" key="5">
    <source>
        <dbReference type="RuleBase" id="RU003796"/>
    </source>
</evidence>
<feature type="compositionally biased region" description="Low complexity" evidence="7">
    <location>
        <begin position="546"/>
        <end position="558"/>
    </location>
</feature>
<keyword evidence="10" id="KW-1185">Reference proteome</keyword>
<dbReference type="AlphaFoldDB" id="A0AAD5M8D7"/>
<evidence type="ECO:0000256" key="4">
    <source>
        <dbReference type="ARBA" id="ARBA00023163"/>
    </source>
</evidence>
<protein>
    <recommendedName>
        <fullName evidence="8">E2F/DP family winged-helix DNA-binding domain-containing protein</fullName>
    </recommendedName>
</protein>
<comment type="similarity">
    <text evidence="1 5">Belongs to the E2F/DP family.</text>
</comment>
<dbReference type="GO" id="GO:0000978">
    <property type="term" value="F:RNA polymerase II cis-regulatory region sequence-specific DNA binding"/>
    <property type="evidence" value="ECO:0007669"/>
    <property type="project" value="InterPro"/>
</dbReference>
<evidence type="ECO:0000259" key="8">
    <source>
        <dbReference type="SMART" id="SM01372"/>
    </source>
</evidence>
<evidence type="ECO:0000256" key="6">
    <source>
        <dbReference type="SAM" id="Coils"/>
    </source>
</evidence>
<dbReference type="InterPro" id="IPR003316">
    <property type="entry name" value="E2F_WHTH_DNA-bd_dom"/>
</dbReference>
<dbReference type="Gene3D" id="1.10.10.10">
    <property type="entry name" value="Winged helix-like DNA-binding domain superfamily/Winged helix DNA-binding domain"/>
    <property type="match status" value="2"/>
</dbReference>
<accession>A0AAD5M8D7</accession>
<feature type="region of interest" description="Disordered" evidence="7">
    <location>
        <begin position="399"/>
        <end position="429"/>
    </location>
</feature>
<evidence type="ECO:0000256" key="2">
    <source>
        <dbReference type="ARBA" id="ARBA00023015"/>
    </source>
</evidence>
<dbReference type="InterPro" id="IPR036388">
    <property type="entry name" value="WH-like_DNA-bd_sf"/>
</dbReference>
<dbReference type="InterPro" id="IPR036390">
    <property type="entry name" value="WH_DNA-bd_sf"/>
</dbReference>
<dbReference type="PANTHER" id="PTHR12081">
    <property type="entry name" value="TRANSCRIPTION FACTOR E2F"/>
    <property type="match status" value="1"/>
</dbReference>
<feature type="compositionally biased region" description="Low complexity" evidence="7">
    <location>
        <begin position="1"/>
        <end position="16"/>
    </location>
</feature>
<keyword evidence="4 5" id="KW-0804">Transcription</keyword>
<keyword evidence="3 5" id="KW-0238">DNA-binding</keyword>
<feature type="compositionally biased region" description="Basic and acidic residues" evidence="7">
    <location>
        <begin position="485"/>
        <end position="497"/>
    </location>
</feature>
<feature type="region of interest" description="Disordered" evidence="7">
    <location>
        <begin position="348"/>
        <end position="387"/>
    </location>
</feature>
<evidence type="ECO:0000256" key="1">
    <source>
        <dbReference type="ARBA" id="ARBA00010940"/>
    </source>
</evidence>
<comment type="caution">
    <text evidence="9">The sequence shown here is derived from an EMBL/GenBank/DDBJ whole genome shotgun (WGS) entry which is preliminary data.</text>
</comment>
<keyword evidence="6" id="KW-0175">Coiled coil</keyword>
<dbReference type="Pfam" id="PF02319">
    <property type="entry name" value="WHD_E2F_TDP"/>
    <property type="match status" value="2"/>
</dbReference>
<feature type="region of interest" description="Disordered" evidence="7">
    <location>
        <begin position="485"/>
        <end position="510"/>
    </location>
</feature>
<dbReference type="SMART" id="SM01372">
    <property type="entry name" value="E2F_TDP"/>
    <property type="match status" value="2"/>
</dbReference>
<dbReference type="InterPro" id="IPR015633">
    <property type="entry name" value="E2F"/>
</dbReference>
<dbReference type="Proteomes" id="UP001209570">
    <property type="component" value="Unassembled WGS sequence"/>
</dbReference>
<feature type="compositionally biased region" description="Polar residues" evidence="7">
    <location>
        <begin position="348"/>
        <end position="366"/>
    </location>
</feature>
<reference evidence="9" key="1">
    <citation type="submission" date="2021-12" db="EMBL/GenBank/DDBJ databases">
        <title>Prjna785345.</title>
        <authorList>
            <person name="Rujirawat T."/>
            <person name="Krajaejun T."/>
        </authorList>
    </citation>
    <scope>NUCLEOTIDE SEQUENCE</scope>
    <source>
        <strain evidence="9">Pi057C3</strain>
    </source>
</reference>
<organism evidence="9 10">
    <name type="scientific">Pythium insidiosum</name>
    <name type="common">Pythiosis disease agent</name>
    <dbReference type="NCBI Taxonomy" id="114742"/>
    <lineage>
        <taxon>Eukaryota</taxon>
        <taxon>Sar</taxon>
        <taxon>Stramenopiles</taxon>
        <taxon>Oomycota</taxon>
        <taxon>Peronosporomycetes</taxon>
        <taxon>Pythiales</taxon>
        <taxon>Pythiaceae</taxon>
        <taxon>Pythium</taxon>
    </lineage>
</organism>
<dbReference type="GO" id="GO:0000981">
    <property type="term" value="F:DNA-binding transcription factor activity, RNA polymerase II-specific"/>
    <property type="evidence" value="ECO:0007669"/>
    <property type="project" value="TreeGrafter"/>
</dbReference>
<evidence type="ECO:0000313" key="10">
    <source>
        <dbReference type="Proteomes" id="UP001209570"/>
    </source>
</evidence>
<feature type="region of interest" description="Disordered" evidence="7">
    <location>
        <begin position="1"/>
        <end position="53"/>
    </location>
</feature>
<dbReference type="EMBL" id="JAKCXM010000040">
    <property type="protein sequence ID" value="KAJ0405754.1"/>
    <property type="molecule type" value="Genomic_DNA"/>
</dbReference>
<dbReference type="GO" id="GO:0090575">
    <property type="term" value="C:RNA polymerase II transcription regulator complex"/>
    <property type="evidence" value="ECO:0007669"/>
    <property type="project" value="TreeGrafter"/>
</dbReference>
<feature type="compositionally biased region" description="Basic and acidic residues" evidence="7">
    <location>
        <begin position="298"/>
        <end position="308"/>
    </location>
</feature>
<sequence>MAAAATTATATETATETPPPPPSSSSSTEHDGAHGAPPADDADVEESPAREGRSENSLAYLCQRFCDLYRDQADAINIDHAAKELGIQRRRMYEILNIIQSVGLVARLRSSFYRWEGDDKMALALERLKDEGLGRLVPADASTASAAKPVAGAPPATPEGQRKKAVATALGERFVQVFLCNEVPQPIVLEDIMGLFSSCVAGSSGQTNQMSCARRLYDIANVFCAIGLVAKTSGPTTDQRRKKRYYEWTGPVLPASTTPVRPAIARGVTAASPAAGSAKRAKRASHETPPVRKRAKLRLTDSPRRIKAEPPQSTADELSKPEGKRRGGVFMVLPHPSVASLPGTRRLSLNLNASGPPSLTSKSSATADGGNDADESTFQPTNAKDGALDLPLAPLLAAASRPEQQPESATKLEAPFNASSSSSCQCPDHSQASMVKTEGEEASSLLKAQVEHLTKALEEARSREKDLLKRIEMQDAQINKLLDLKHGSERRHARDRASSTASTPSGFALRGPLSGFSPLTTLALSPCQSLGRDPFGLASPSPFSGSFSTGLTGSGSTSRRPPTARKARIGPQIVDPTIDEDTSKHAPHLSPHTTSVASSLLLSPMDAGSAMLANLDKDKENRLDRFLSLTSSPASRSTARSAASMLSSPALARVALSSSTAPGTPPSHLIATAASSLLSLTPTQGRQYVG</sequence>
<evidence type="ECO:0000256" key="7">
    <source>
        <dbReference type="SAM" id="MobiDB-lite"/>
    </source>
</evidence>
<name>A0AAD5M8D7_PYTIN</name>
<keyword evidence="2 5" id="KW-0805">Transcription regulation</keyword>
<keyword evidence="5" id="KW-0539">Nucleus</keyword>
<evidence type="ECO:0000256" key="3">
    <source>
        <dbReference type="ARBA" id="ARBA00023125"/>
    </source>
</evidence>
<comment type="subcellular location">
    <subcellularLocation>
        <location evidence="5">Nucleus</location>
    </subcellularLocation>
</comment>
<gene>
    <name evidence="9" type="ORF">P43SY_003604</name>
</gene>
<dbReference type="SUPFAM" id="SSF46785">
    <property type="entry name" value="Winged helix' DNA-binding domain"/>
    <property type="match status" value="1"/>
</dbReference>
<proteinExistence type="inferred from homology"/>
<feature type="region of interest" description="Disordered" evidence="7">
    <location>
        <begin position="269"/>
        <end position="328"/>
    </location>
</feature>
<feature type="coiled-coil region" evidence="6">
    <location>
        <begin position="443"/>
        <end position="477"/>
    </location>
</feature>
<feature type="domain" description="E2F/DP family winged-helix DNA-binding" evidence="8">
    <location>
        <begin position="162"/>
        <end position="250"/>
    </location>
</feature>
<feature type="region of interest" description="Disordered" evidence="7">
    <location>
        <begin position="546"/>
        <end position="565"/>
    </location>
</feature>
<evidence type="ECO:0000313" key="9">
    <source>
        <dbReference type="EMBL" id="KAJ0405754.1"/>
    </source>
</evidence>